<dbReference type="InterPro" id="IPR001781">
    <property type="entry name" value="Znf_LIM"/>
</dbReference>
<dbReference type="EMBL" id="PISD01000075">
    <property type="protein sequence ID" value="PKG26218.1"/>
    <property type="molecule type" value="Genomic_DNA"/>
</dbReference>
<reference evidence="4 5" key="1">
    <citation type="journal article" date="2010" name="Int. J. Syst. Evol. Microbiol.">
        <title>Bacillus horneckiae sp. nov., isolated from a spacecraft-assembly clean room.</title>
        <authorList>
            <person name="Vaishampayan P."/>
            <person name="Probst A."/>
            <person name="Krishnamurthi S."/>
            <person name="Ghosh S."/>
            <person name="Osman S."/>
            <person name="McDowall A."/>
            <person name="Ruckmani A."/>
            <person name="Mayilraj S."/>
            <person name="Venkateswaran K."/>
        </authorList>
    </citation>
    <scope>NUCLEOTIDE SEQUENCE [LARGE SCALE GENOMIC DNA]</scope>
    <source>
        <strain evidence="5">1PO1SC</strain>
    </source>
</reference>
<protein>
    <recommendedName>
        <fullName evidence="3">LIM zinc-binding domain-containing protein</fullName>
    </recommendedName>
</protein>
<keyword evidence="1" id="KW-0479">Metal-binding</keyword>
<accession>A0A2N0Z9M4</accession>
<evidence type="ECO:0000313" key="5">
    <source>
        <dbReference type="Proteomes" id="UP000233343"/>
    </source>
</evidence>
<feature type="domain" description="LIM zinc-binding" evidence="3">
    <location>
        <begin position="31"/>
        <end position="63"/>
    </location>
</feature>
<evidence type="ECO:0000259" key="3">
    <source>
        <dbReference type="Pfam" id="PF00412"/>
    </source>
</evidence>
<evidence type="ECO:0000256" key="1">
    <source>
        <dbReference type="ARBA" id="ARBA00022723"/>
    </source>
</evidence>
<evidence type="ECO:0000256" key="2">
    <source>
        <dbReference type="ARBA" id="ARBA00022833"/>
    </source>
</evidence>
<dbReference type="Proteomes" id="UP000233343">
    <property type="component" value="Unassembled WGS sequence"/>
</dbReference>
<dbReference type="Pfam" id="PF00412">
    <property type="entry name" value="LIM"/>
    <property type="match status" value="1"/>
</dbReference>
<evidence type="ECO:0000313" key="4">
    <source>
        <dbReference type="EMBL" id="PKG26218.1"/>
    </source>
</evidence>
<dbReference type="Gene3D" id="2.10.110.10">
    <property type="entry name" value="Cysteine Rich Protein"/>
    <property type="match status" value="1"/>
</dbReference>
<keyword evidence="2" id="KW-0862">Zinc</keyword>
<dbReference type="AlphaFoldDB" id="A0A2N0Z9M4"/>
<gene>
    <name evidence="4" type="ORF">CWS20_25165</name>
</gene>
<proteinExistence type="predicted"/>
<organism evidence="4 5">
    <name type="scientific">Cytobacillus horneckiae</name>
    <dbReference type="NCBI Taxonomy" id="549687"/>
    <lineage>
        <taxon>Bacteria</taxon>
        <taxon>Bacillati</taxon>
        <taxon>Bacillota</taxon>
        <taxon>Bacilli</taxon>
        <taxon>Bacillales</taxon>
        <taxon>Bacillaceae</taxon>
        <taxon>Cytobacillus</taxon>
    </lineage>
</organism>
<comment type="caution">
    <text evidence="4">The sequence shown here is derived from an EMBL/GenBank/DDBJ whole genome shotgun (WGS) entry which is preliminary data.</text>
</comment>
<name>A0A2N0Z9M4_9BACI</name>
<dbReference type="GO" id="GO:0046872">
    <property type="term" value="F:metal ion binding"/>
    <property type="evidence" value="ECO:0007669"/>
    <property type="project" value="UniProtKB-KW"/>
</dbReference>
<keyword evidence="5" id="KW-1185">Reference proteome</keyword>
<dbReference type="RefSeq" id="WP_066201040.1">
    <property type="nucleotide sequence ID" value="NZ_JAFDQP010000011.1"/>
</dbReference>
<sequence>MKKKQRFTWQYGPSLQIVAEMKRTLMSTASRSHNNEYYCFVCKLPLNNQPCMIKNDQIYCASCSL</sequence>